<evidence type="ECO:0000256" key="4">
    <source>
        <dbReference type="ARBA" id="ARBA00022989"/>
    </source>
</evidence>
<evidence type="ECO:0000313" key="8">
    <source>
        <dbReference type="Proteomes" id="UP000006346"/>
    </source>
</evidence>
<feature type="transmembrane region" description="Helical" evidence="6">
    <location>
        <begin position="362"/>
        <end position="385"/>
    </location>
</feature>
<feature type="transmembrane region" description="Helical" evidence="6">
    <location>
        <begin position="283"/>
        <end position="311"/>
    </location>
</feature>
<dbReference type="PANTHER" id="PTHR42770:SF11">
    <property type="entry name" value="INNER MEMBRANE TRANSPORT PROTEIN YBAT"/>
    <property type="match status" value="1"/>
</dbReference>
<dbReference type="PATRIC" id="fig|768706.3.peg.2021"/>
<feature type="transmembrane region" description="Helical" evidence="6">
    <location>
        <begin position="194"/>
        <end position="215"/>
    </location>
</feature>
<dbReference type="Pfam" id="PF13520">
    <property type="entry name" value="AA_permease_2"/>
    <property type="match status" value="1"/>
</dbReference>
<dbReference type="InterPro" id="IPR002293">
    <property type="entry name" value="AA/rel_permease1"/>
</dbReference>
<keyword evidence="2" id="KW-1003">Cell membrane</keyword>
<dbReference type="OrthoDB" id="9780162at2"/>
<evidence type="ECO:0000256" key="2">
    <source>
        <dbReference type="ARBA" id="ARBA00022475"/>
    </source>
</evidence>
<keyword evidence="5 6" id="KW-0472">Membrane</keyword>
<keyword evidence="3 6" id="KW-0812">Transmembrane</keyword>
<dbReference type="Gene3D" id="1.20.1740.10">
    <property type="entry name" value="Amino acid/polyamine transporter I"/>
    <property type="match status" value="1"/>
</dbReference>
<dbReference type="STRING" id="768706.Desor_2007"/>
<feature type="transmembrane region" description="Helical" evidence="6">
    <location>
        <begin position="47"/>
        <end position="67"/>
    </location>
</feature>
<dbReference type="eggNOG" id="COG0531">
    <property type="taxonomic scope" value="Bacteria"/>
</dbReference>
<evidence type="ECO:0000256" key="6">
    <source>
        <dbReference type="SAM" id="Phobius"/>
    </source>
</evidence>
<evidence type="ECO:0000313" key="7">
    <source>
        <dbReference type="EMBL" id="AET67616.1"/>
    </source>
</evidence>
<feature type="transmembrane region" description="Helical" evidence="6">
    <location>
        <begin position="118"/>
        <end position="142"/>
    </location>
</feature>
<evidence type="ECO:0000256" key="1">
    <source>
        <dbReference type="ARBA" id="ARBA00004651"/>
    </source>
</evidence>
<dbReference type="GO" id="GO:0005886">
    <property type="term" value="C:plasma membrane"/>
    <property type="evidence" value="ECO:0007669"/>
    <property type="project" value="UniProtKB-SubCell"/>
</dbReference>
<feature type="transmembrane region" description="Helical" evidence="6">
    <location>
        <begin position="154"/>
        <end position="174"/>
    </location>
</feature>
<evidence type="ECO:0000256" key="3">
    <source>
        <dbReference type="ARBA" id="ARBA00022692"/>
    </source>
</evidence>
<feature type="transmembrane region" description="Helical" evidence="6">
    <location>
        <begin position="227"/>
        <end position="249"/>
    </location>
</feature>
<reference evidence="7 8" key="2">
    <citation type="journal article" date="2012" name="J. Bacteriol.">
        <title>Complete genome sequences of Desulfosporosinus orientis DSM765T, Desulfosporosinus youngiae DSM17734T, Desulfosporosinus meridiei DSM13257T, and Desulfosporosinus acidiphilus DSM22704T.</title>
        <authorList>
            <person name="Pester M."/>
            <person name="Brambilla E."/>
            <person name="Alazard D."/>
            <person name="Rattei T."/>
            <person name="Weinmaier T."/>
            <person name="Han J."/>
            <person name="Lucas S."/>
            <person name="Lapidus A."/>
            <person name="Cheng J.F."/>
            <person name="Goodwin L."/>
            <person name="Pitluck S."/>
            <person name="Peters L."/>
            <person name="Ovchinnikova G."/>
            <person name="Teshima H."/>
            <person name="Detter J.C."/>
            <person name="Han C.S."/>
            <person name="Tapia R."/>
            <person name="Land M.L."/>
            <person name="Hauser L."/>
            <person name="Kyrpides N.C."/>
            <person name="Ivanova N.N."/>
            <person name="Pagani I."/>
            <person name="Huntmann M."/>
            <person name="Wei C.L."/>
            <person name="Davenport K.W."/>
            <person name="Daligault H."/>
            <person name="Chain P.S."/>
            <person name="Chen A."/>
            <person name="Mavromatis K."/>
            <person name="Markowitz V."/>
            <person name="Szeto E."/>
            <person name="Mikhailova N."/>
            <person name="Pati A."/>
            <person name="Wagner M."/>
            <person name="Woyke T."/>
            <person name="Ollivier B."/>
            <person name="Klenk H.P."/>
            <person name="Spring S."/>
            <person name="Loy A."/>
        </authorList>
    </citation>
    <scope>NUCLEOTIDE SEQUENCE [LARGE SCALE GENOMIC DNA]</scope>
    <source>
        <strain evidence="8">ATCC 19365 / DSM 765 / NCIMB 8382 / VKM B-1628</strain>
    </source>
</reference>
<dbReference type="Proteomes" id="UP000006346">
    <property type="component" value="Chromosome"/>
</dbReference>
<dbReference type="HOGENOM" id="CLU_007946_20_2_9"/>
<keyword evidence="8" id="KW-1185">Reference proteome</keyword>
<dbReference type="InterPro" id="IPR050367">
    <property type="entry name" value="APC_superfamily"/>
</dbReference>
<feature type="transmembrane region" description="Helical" evidence="6">
    <location>
        <begin position="421"/>
        <end position="440"/>
    </location>
</feature>
<organism evidence="7 8">
    <name type="scientific">Desulfosporosinus orientis (strain ATCC 19365 / DSM 765 / NCIMB 8382 / VKM B-1628 / Singapore I)</name>
    <name type="common">Desulfotomaculum orientis</name>
    <dbReference type="NCBI Taxonomy" id="768706"/>
    <lineage>
        <taxon>Bacteria</taxon>
        <taxon>Bacillati</taxon>
        <taxon>Bacillota</taxon>
        <taxon>Clostridia</taxon>
        <taxon>Eubacteriales</taxon>
        <taxon>Desulfitobacteriaceae</taxon>
        <taxon>Desulfosporosinus</taxon>
    </lineage>
</organism>
<feature type="transmembrane region" description="Helical" evidence="6">
    <location>
        <begin position="88"/>
        <end position="112"/>
    </location>
</feature>
<reference evidence="8" key="1">
    <citation type="submission" date="2011-11" db="EMBL/GenBank/DDBJ databases">
        <title>Complete sequence of Desulfosporosinus orientis DSM 765.</title>
        <authorList>
            <person name="Lucas S."/>
            <person name="Han J."/>
            <person name="Lapidus A."/>
            <person name="Cheng J.-F."/>
            <person name="Goodwin L."/>
            <person name="Pitluck S."/>
            <person name="Peters L."/>
            <person name="Ovchinnikova G."/>
            <person name="Teshima H."/>
            <person name="Detter J.C."/>
            <person name="Han C."/>
            <person name="Tapia R."/>
            <person name="Land M."/>
            <person name="Hauser L."/>
            <person name="Kyrpides N."/>
            <person name="Ivanova N."/>
            <person name="Pagani I."/>
            <person name="Pester M."/>
            <person name="Spring S."/>
            <person name="Ollivier B."/>
            <person name="Rattei T."/>
            <person name="Klenk H.-P."/>
            <person name="Wagner M."/>
            <person name="Loy A."/>
            <person name="Woyke T."/>
        </authorList>
    </citation>
    <scope>NUCLEOTIDE SEQUENCE [LARGE SCALE GENOMIC DNA]</scope>
    <source>
        <strain evidence="8">ATCC 19365 / DSM 765 / NCIMB 8382 / VKM B-1628</strain>
    </source>
</reference>
<dbReference type="EMBL" id="CP003108">
    <property type="protein sequence ID" value="AET67616.1"/>
    <property type="molecule type" value="Genomic_DNA"/>
</dbReference>
<sequence length="450" mass="47460">METNKLKKNSLGIVETAALSVGIMGPSASISVIVIMMASLAGYSSPFVLFFSMLCVGLVSVAVIKLNQHFPSSGSVYHFAEEILGKRAGFISGWLIVFTYLALGVSCAAVAASDLQSILAGFGINIHWELIIFAIAASVWYLAGRDAKVSTRLLLVLEIISMSILLALSVIIIIKATAATGLSLAPFTPVGNSSSSIATASLFGFLAFAGFEGASSLGEESKNPKKAIPVAVASAILISGIFYIIVAYAQVLGFGLTADGIKALAASDTPLADLASKYLSQGISLIIMLCVSLSFFASALGCVSAGARILFTMGRDGMLSKALHRTHSKHHTPYIGINIMAAVSMLIFAGCFRLKAINVGRYAATVGILALLLSYILAVVCAIVFFHRDKALTGVRLVLMILSLLILAALFFLNIYPVPEYPVNLLIYGIFVWLAVGLLLSMRVKTGLSK</sequence>
<dbReference type="RefSeq" id="WP_014184431.1">
    <property type="nucleotide sequence ID" value="NC_016584.1"/>
</dbReference>
<feature type="transmembrane region" description="Helical" evidence="6">
    <location>
        <begin position="332"/>
        <end position="356"/>
    </location>
</feature>
<dbReference type="PIRSF" id="PIRSF006060">
    <property type="entry name" value="AA_transporter"/>
    <property type="match status" value="1"/>
</dbReference>
<accession>G7WF05</accession>
<feature type="transmembrane region" description="Helical" evidence="6">
    <location>
        <begin position="397"/>
        <end position="415"/>
    </location>
</feature>
<name>G7WF05_DESOD</name>
<comment type="subcellular location">
    <subcellularLocation>
        <location evidence="1">Cell membrane</location>
        <topology evidence="1">Multi-pass membrane protein</topology>
    </subcellularLocation>
</comment>
<protein>
    <submittedName>
        <fullName evidence="7">Amino acid transporter</fullName>
    </submittedName>
</protein>
<proteinExistence type="predicted"/>
<gene>
    <name evidence="7" type="ordered locus">Desor_2007</name>
</gene>
<feature type="transmembrane region" description="Helical" evidence="6">
    <location>
        <begin position="12"/>
        <end position="41"/>
    </location>
</feature>
<dbReference type="AlphaFoldDB" id="G7WF05"/>
<dbReference type="PANTHER" id="PTHR42770">
    <property type="entry name" value="AMINO ACID TRANSPORTER-RELATED"/>
    <property type="match status" value="1"/>
</dbReference>
<keyword evidence="4 6" id="KW-1133">Transmembrane helix</keyword>
<evidence type="ECO:0000256" key="5">
    <source>
        <dbReference type="ARBA" id="ARBA00023136"/>
    </source>
</evidence>
<dbReference type="GO" id="GO:0022857">
    <property type="term" value="F:transmembrane transporter activity"/>
    <property type="evidence" value="ECO:0007669"/>
    <property type="project" value="InterPro"/>
</dbReference>
<dbReference type="KEGG" id="dor:Desor_2007"/>